<dbReference type="AlphaFoldDB" id="A0A9D4T487"/>
<keyword evidence="3" id="KW-1185">Reference proteome</keyword>
<protein>
    <submittedName>
        <fullName evidence="2">Uncharacterized protein</fullName>
    </submittedName>
</protein>
<reference evidence="2" key="1">
    <citation type="journal article" date="2020" name="Cell">
        <title>Large-Scale Comparative Analyses of Tick Genomes Elucidate Their Genetic Diversity and Vector Capacities.</title>
        <authorList>
            <consortium name="Tick Genome and Microbiome Consortium (TIGMIC)"/>
            <person name="Jia N."/>
            <person name="Wang J."/>
            <person name="Shi W."/>
            <person name="Du L."/>
            <person name="Sun Y."/>
            <person name="Zhan W."/>
            <person name="Jiang J.F."/>
            <person name="Wang Q."/>
            <person name="Zhang B."/>
            <person name="Ji P."/>
            <person name="Bell-Sakyi L."/>
            <person name="Cui X.M."/>
            <person name="Yuan T.T."/>
            <person name="Jiang B.G."/>
            <person name="Yang W.F."/>
            <person name="Lam T.T."/>
            <person name="Chang Q.C."/>
            <person name="Ding S.J."/>
            <person name="Wang X.J."/>
            <person name="Zhu J.G."/>
            <person name="Ruan X.D."/>
            <person name="Zhao L."/>
            <person name="Wei J.T."/>
            <person name="Ye R.Z."/>
            <person name="Que T.C."/>
            <person name="Du C.H."/>
            <person name="Zhou Y.H."/>
            <person name="Cheng J.X."/>
            <person name="Dai P.F."/>
            <person name="Guo W.B."/>
            <person name="Han X.H."/>
            <person name="Huang E.J."/>
            <person name="Li L.F."/>
            <person name="Wei W."/>
            <person name="Gao Y.C."/>
            <person name="Liu J.Z."/>
            <person name="Shao H.Z."/>
            <person name="Wang X."/>
            <person name="Wang C.C."/>
            <person name="Yang T.C."/>
            <person name="Huo Q.B."/>
            <person name="Li W."/>
            <person name="Chen H.Y."/>
            <person name="Chen S.E."/>
            <person name="Zhou L.G."/>
            <person name="Ni X.B."/>
            <person name="Tian J.H."/>
            <person name="Sheng Y."/>
            <person name="Liu T."/>
            <person name="Pan Y.S."/>
            <person name="Xia L.Y."/>
            <person name="Li J."/>
            <person name="Zhao F."/>
            <person name="Cao W.C."/>
        </authorList>
    </citation>
    <scope>NUCLEOTIDE SEQUENCE</scope>
    <source>
        <strain evidence="2">Rsan-2018</strain>
    </source>
</reference>
<evidence type="ECO:0000313" key="2">
    <source>
        <dbReference type="EMBL" id="KAH7972992.1"/>
    </source>
</evidence>
<proteinExistence type="predicted"/>
<feature type="signal peptide" evidence="1">
    <location>
        <begin position="1"/>
        <end position="20"/>
    </location>
</feature>
<evidence type="ECO:0000313" key="3">
    <source>
        <dbReference type="Proteomes" id="UP000821837"/>
    </source>
</evidence>
<comment type="caution">
    <text evidence="2">The sequence shown here is derived from an EMBL/GenBank/DDBJ whole genome shotgun (WGS) entry which is preliminary data.</text>
</comment>
<name>A0A9D4T487_RHISA</name>
<dbReference type="Proteomes" id="UP000821837">
    <property type="component" value="Chromosome 11"/>
</dbReference>
<feature type="chain" id="PRO_5039262665" evidence="1">
    <location>
        <begin position="21"/>
        <end position="147"/>
    </location>
</feature>
<organism evidence="2 3">
    <name type="scientific">Rhipicephalus sanguineus</name>
    <name type="common">Brown dog tick</name>
    <name type="synonym">Ixodes sanguineus</name>
    <dbReference type="NCBI Taxonomy" id="34632"/>
    <lineage>
        <taxon>Eukaryota</taxon>
        <taxon>Metazoa</taxon>
        <taxon>Ecdysozoa</taxon>
        <taxon>Arthropoda</taxon>
        <taxon>Chelicerata</taxon>
        <taxon>Arachnida</taxon>
        <taxon>Acari</taxon>
        <taxon>Parasitiformes</taxon>
        <taxon>Ixodida</taxon>
        <taxon>Ixodoidea</taxon>
        <taxon>Ixodidae</taxon>
        <taxon>Rhipicephalinae</taxon>
        <taxon>Rhipicephalus</taxon>
        <taxon>Rhipicephalus</taxon>
    </lineage>
</organism>
<gene>
    <name evidence="2" type="ORF">HPB52_020057</name>
</gene>
<dbReference type="EMBL" id="JABSTV010001247">
    <property type="protein sequence ID" value="KAH7972992.1"/>
    <property type="molecule type" value="Genomic_DNA"/>
</dbReference>
<evidence type="ECO:0000256" key="1">
    <source>
        <dbReference type="SAM" id="SignalP"/>
    </source>
</evidence>
<reference evidence="2" key="2">
    <citation type="submission" date="2021-09" db="EMBL/GenBank/DDBJ databases">
        <authorList>
            <person name="Jia N."/>
            <person name="Wang J."/>
            <person name="Shi W."/>
            <person name="Du L."/>
            <person name="Sun Y."/>
            <person name="Zhan W."/>
            <person name="Jiang J."/>
            <person name="Wang Q."/>
            <person name="Zhang B."/>
            <person name="Ji P."/>
            <person name="Sakyi L.B."/>
            <person name="Cui X."/>
            <person name="Yuan T."/>
            <person name="Jiang B."/>
            <person name="Yang W."/>
            <person name="Lam T.T.-Y."/>
            <person name="Chang Q."/>
            <person name="Ding S."/>
            <person name="Wang X."/>
            <person name="Zhu J."/>
            <person name="Ruan X."/>
            <person name="Zhao L."/>
            <person name="Wei J."/>
            <person name="Que T."/>
            <person name="Du C."/>
            <person name="Cheng J."/>
            <person name="Dai P."/>
            <person name="Han X."/>
            <person name="Huang E."/>
            <person name="Gao Y."/>
            <person name="Liu J."/>
            <person name="Shao H."/>
            <person name="Ye R."/>
            <person name="Li L."/>
            <person name="Wei W."/>
            <person name="Wang X."/>
            <person name="Wang C."/>
            <person name="Huo Q."/>
            <person name="Li W."/>
            <person name="Guo W."/>
            <person name="Chen H."/>
            <person name="Chen S."/>
            <person name="Zhou L."/>
            <person name="Zhou L."/>
            <person name="Ni X."/>
            <person name="Tian J."/>
            <person name="Zhou Y."/>
            <person name="Sheng Y."/>
            <person name="Liu T."/>
            <person name="Pan Y."/>
            <person name="Xia L."/>
            <person name="Li J."/>
            <person name="Zhao F."/>
            <person name="Cao W."/>
        </authorList>
    </citation>
    <scope>NUCLEOTIDE SEQUENCE</scope>
    <source>
        <strain evidence="2">Rsan-2018</strain>
        <tissue evidence="2">Larvae</tissue>
    </source>
</reference>
<accession>A0A9D4T487</accession>
<sequence>MKVTWLLLSSLAALVGHGSSWEGDTSTTPENGVGPIRIDDDFPDLRDIAIRLAQRMSWKRRYLLLMMKIAYVNVQATEKGYLVWMGISVVDSTCKMRYPVPDQSQCHPLLCAPLRPCYGWIRVTNGRLNFLWTRCHPPNENSEATNC</sequence>
<keyword evidence="1" id="KW-0732">Signal</keyword>